<evidence type="ECO:0000313" key="2">
    <source>
        <dbReference type="EMBL" id="PJZ30485.1"/>
    </source>
</evidence>
<dbReference type="EMBL" id="NPDP01000010">
    <property type="protein sequence ID" value="PJZ30485.1"/>
    <property type="molecule type" value="Genomic_DNA"/>
</dbReference>
<evidence type="ECO:0000313" key="3">
    <source>
        <dbReference type="Proteomes" id="UP000231919"/>
    </source>
</evidence>
<gene>
    <name evidence="2" type="ORF">CH378_07560</name>
</gene>
<reference evidence="2 3" key="1">
    <citation type="submission" date="2017-07" db="EMBL/GenBank/DDBJ databases">
        <title>Leptospira spp. isolated from tropical soils.</title>
        <authorList>
            <person name="Thibeaux R."/>
            <person name="Iraola G."/>
            <person name="Ferres I."/>
            <person name="Bierque E."/>
            <person name="Girault D."/>
            <person name="Soupe-Gilbert M.-E."/>
            <person name="Picardeau M."/>
            <person name="Goarant C."/>
        </authorList>
    </citation>
    <scope>NUCLEOTIDE SEQUENCE [LARGE SCALE GENOMIC DNA]</scope>
    <source>
        <strain evidence="2 3">JW2-C-B1</strain>
    </source>
</reference>
<sequence length="92" mass="10786">MIDEIYDKENFLGNFPKSPPPPPDLGGGQIPITRLSEQIRHRASRRTFFFSPETQRRIKESKKKAQTKRAFKIKKETQRISFFSKTDCKIES</sequence>
<organism evidence="2 3">
    <name type="scientific">Leptospira kmetyi</name>
    <dbReference type="NCBI Taxonomy" id="408139"/>
    <lineage>
        <taxon>Bacteria</taxon>
        <taxon>Pseudomonadati</taxon>
        <taxon>Spirochaetota</taxon>
        <taxon>Spirochaetia</taxon>
        <taxon>Leptospirales</taxon>
        <taxon>Leptospiraceae</taxon>
        <taxon>Leptospira</taxon>
    </lineage>
</organism>
<comment type="caution">
    <text evidence="2">The sequence shown here is derived from an EMBL/GenBank/DDBJ whole genome shotgun (WGS) entry which is preliminary data.</text>
</comment>
<name>A0ABX4NG56_9LEPT</name>
<feature type="region of interest" description="Disordered" evidence="1">
    <location>
        <begin position="10"/>
        <end position="29"/>
    </location>
</feature>
<accession>A0ABX4NG56</accession>
<evidence type="ECO:0000256" key="1">
    <source>
        <dbReference type="SAM" id="MobiDB-lite"/>
    </source>
</evidence>
<protein>
    <submittedName>
        <fullName evidence="2">Uncharacterized protein</fullName>
    </submittedName>
</protein>
<keyword evidence="3" id="KW-1185">Reference proteome</keyword>
<proteinExistence type="predicted"/>
<dbReference type="Proteomes" id="UP000231919">
    <property type="component" value="Unassembled WGS sequence"/>
</dbReference>